<keyword evidence="1" id="KW-1133">Transmembrane helix</keyword>
<gene>
    <name evidence="2" type="ORF">BC670_0634</name>
</gene>
<protein>
    <submittedName>
        <fullName evidence="2">Uncharacterized protein</fullName>
    </submittedName>
</protein>
<reference evidence="2 3" key="1">
    <citation type="submission" date="2019-06" db="EMBL/GenBank/DDBJ databases">
        <title>Genomic Encyclopedia of Archaeal and Bacterial Type Strains, Phase II (KMG-II): from individual species to whole genera.</title>
        <authorList>
            <person name="Goeker M."/>
        </authorList>
    </citation>
    <scope>NUCLEOTIDE SEQUENCE [LARGE SCALE GENOMIC DNA]</scope>
    <source>
        <strain evidence="2 3">DSM 24789</strain>
    </source>
</reference>
<evidence type="ECO:0000256" key="1">
    <source>
        <dbReference type="SAM" id="Phobius"/>
    </source>
</evidence>
<keyword evidence="1" id="KW-0812">Transmembrane</keyword>
<accession>A0A543G138</accession>
<dbReference type="AlphaFoldDB" id="A0A543G138"/>
<feature type="transmembrane region" description="Helical" evidence="1">
    <location>
        <begin position="26"/>
        <end position="43"/>
    </location>
</feature>
<evidence type="ECO:0000313" key="2">
    <source>
        <dbReference type="EMBL" id="TQM39803.1"/>
    </source>
</evidence>
<sequence length="48" mass="5656">MKELLITCIIFYFSIGDKKMTKARQSVIFIMTYIGVMIGTLIYQKYLK</sequence>
<evidence type="ECO:0000313" key="3">
    <source>
        <dbReference type="Proteomes" id="UP000320773"/>
    </source>
</evidence>
<organism evidence="2 3">
    <name type="scientific">Flavobacterium branchiophilum</name>
    <dbReference type="NCBI Taxonomy" id="55197"/>
    <lineage>
        <taxon>Bacteria</taxon>
        <taxon>Pseudomonadati</taxon>
        <taxon>Bacteroidota</taxon>
        <taxon>Flavobacteriia</taxon>
        <taxon>Flavobacteriales</taxon>
        <taxon>Flavobacteriaceae</taxon>
        <taxon>Flavobacterium</taxon>
    </lineage>
</organism>
<keyword evidence="1" id="KW-0472">Membrane</keyword>
<dbReference type="Proteomes" id="UP000320773">
    <property type="component" value="Unassembled WGS sequence"/>
</dbReference>
<name>A0A543G138_9FLAO</name>
<proteinExistence type="predicted"/>
<comment type="caution">
    <text evidence="2">The sequence shown here is derived from an EMBL/GenBank/DDBJ whole genome shotgun (WGS) entry which is preliminary data.</text>
</comment>
<dbReference type="EMBL" id="VFPJ01000001">
    <property type="protein sequence ID" value="TQM39803.1"/>
    <property type="molecule type" value="Genomic_DNA"/>
</dbReference>